<dbReference type="GO" id="GO:0032496">
    <property type="term" value="P:response to lipopolysaccharide"/>
    <property type="evidence" value="ECO:0007669"/>
    <property type="project" value="TreeGrafter"/>
</dbReference>
<dbReference type="InterPro" id="IPR013787">
    <property type="entry name" value="S100_Ca-bd_sub"/>
</dbReference>
<dbReference type="GO" id="GO:0005886">
    <property type="term" value="C:plasma membrane"/>
    <property type="evidence" value="ECO:0007669"/>
    <property type="project" value="UniProtKB-SubCell"/>
</dbReference>
<keyword evidence="5" id="KW-0963">Cytoplasm</keyword>
<dbReference type="PROSITE" id="PS50222">
    <property type="entry name" value="EF_HAND_2"/>
    <property type="match status" value="1"/>
</dbReference>
<dbReference type="GO" id="GO:0002544">
    <property type="term" value="P:chronic inflammatory response"/>
    <property type="evidence" value="ECO:0007669"/>
    <property type="project" value="TreeGrafter"/>
</dbReference>
<keyword evidence="11" id="KW-0106">Calcium</keyword>
<dbReference type="GO" id="GO:0005737">
    <property type="term" value="C:cytoplasm"/>
    <property type="evidence" value="ECO:0007669"/>
    <property type="project" value="UniProtKB-SubCell"/>
</dbReference>
<evidence type="ECO:0000256" key="3">
    <source>
        <dbReference type="ARBA" id="ARBA00004613"/>
    </source>
</evidence>
<evidence type="ECO:0000259" key="14">
    <source>
        <dbReference type="PROSITE" id="PS50222"/>
    </source>
</evidence>
<dbReference type="GO" id="GO:0002523">
    <property type="term" value="P:leukocyte migration involved in inflammatory response"/>
    <property type="evidence" value="ECO:0007669"/>
    <property type="project" value="TreeGrafter"/>
</dbReference>
<evidence type="ECO:0000256" key="5">
    <source>
        <dbReference type="ARBA" id="ARBA00022490"/>
    </source>
</evidence>
<keyword evidence="10" id="KW-0862">Zinc</keyword>
<evidence type="ECO:0000256" key="6">
    <source>
        <dbReference type="ARBA" id="ARBA00022525"/>
    </source>
</evidence>
<dbReference type="GO" id="GO:0045113">
    <property type="term" value="P:regulation of integrin biosynthetic process"/>
    <property type="evidence" value="ECO:0007669"/>
    <property type="project" value="TreeGrafter"/>
</dbReference>
<keyword evidence="7" id="KW-0597">Phosphoprotein</keyword>
<feature type="compositionally biased region" description="Basic residues" evidence="13">
    <location>
        <begin position="95"/>
        <end position="105"/>
    </location>
</feature>
<comment type="subcellular location">
    <subcellularLocation>
        <location evidence="1">Cell membrane</location>
    </subcellularLocation>
    <subcellularLocation>
        <location evidence="2">Cytoplasm</location>
    </subcellularLocation>
    <subcellularLocation>
        <location evidence="3">Secreted</location>
    </subcellularLocation>
</comment>
<evidence type="ECO:0000256" key="9">
    <source>
        <dbReference type="ARBA" id="ARBA00022737"/>
    </source>
</evidence>
<protein>
    <submittedName>
        <fullName evidence="16">Protein S100-A9-like</fullName>
    </submittedName>
</protein>
<keyword evidence="15" id="KW-1185">Reference proteome</keyword>
<dbReference type="InterPro" id="IPR011992">
    <property type="entry name" value="EF-hand-dom_pair"/>
</dbReference>
<sequence length="117" mass="13353">MEKAMGNITKIFHQHSAKEGDPDTLSQKEFKDMVNDDMPNSYKKEKKDQKAMKYMMEDFDTNEDDILSFDEFVELVKKVLIKGHEASHEQASAHGHGHSPRHGAGIRKDDNGHCHSN</sequence>
<keyword evidence="8" id="KW-0479">Metal-binding</keyword>
<dbReference type="InterPro" id="IPR018247">
    <property type="entry name" value="EF_Hand_1_Ca_BS"/>
</dbReference>
<evidence type="ECO:0000256" key="11">
    <source>
        <dbReference type="ARBA" id="ARBA00022837"/>
    </source>
</evidence>
<dbReference type="GO" id="GO:0048306">
    <property type="term" value="F:calcium-dependent protein binding"/>
    <property type="evidence" value="ECO:0007669"/>
    <property type="project" value="TreeGrafter"/>
</dbReference>
<accession>A0A6P5PD85</accession>
<dbReference type="GO" id="GO:0014002">
    <property type="term" value="P:astrocyte development"/>
    <property type="evidence" value="ECO:0007669"/>
    <property type="project" value="TreeGrafter"/>
</dbReference>
<evidence type="ECO:0000256" key="7">
    <source>
        <dbReference type="ARBA" id="ARBA00022553"/>
    </source>
</evidence>
<dbReference type="GO" id="GO:0005634">
    <property type="term" value="C:nucleus"/>
    <property type="evidence" value="ECO:0007669"/>
    <property type="project" value="TreeGrafter"/>
</dbReference>
<dbReference type="GO" id="GO:0043542">
    <property type="term" value="P:endothelial cell migration"/>
    <property type="evidence" value="ECO:0007669"/>
    <property type="project" value="TreeGrafter"/>
</dbReference>
<dbReference type="InterPro" id="IPR002048">
    <property type="entry name" value="EF_hand_dom"/>
</dbReference>
<reference evidence="16" key="1">
    <citation type="submission" date="2025-08" db="UniProtKB">
        <authorList>
            <consortium name="RefSeq"/>
        </authorList>
    </citation>
    <scope>IDENTIFICATION</scope>
</reference>
<dbReference type="GeneID" id="110288978"/>
<evidence type="ECO:0000256" key="12">
    <source>
        <dbReference type="ARBA" id="ARBA00023136"/>
    </source>
</evidence>
<evidence type="ECO:0000256" key="10">
    <source>
        <dbReference type="ARBA" id="ARBA00022833"/>
    </source>
</evidence>
<dbReference type="Gene3D" id="1.10.238.10">
    <property type="entry name" value="EF-hand"/>
    <property type="match status" value="1"/>
</dbReference>
<dbReference type="GO" id="GO:0005509">
    <property type="term" value="F:calcium ion binding"/>
    <property type="evidence" value="ECO:0007669"/>
    <property type="project" value="InterPro"/>
</dbReference>
<dbReference type="SUPFAM" id="SSF47473">
    <property type="entry name" value="EF-hand"/>
    <property type="match status" value="1"/>
</dbReference>
<dbReference type="Proteomes" id="UP000515126">
    <property type="component" value="Unplaced"/>
</dbReference>
<dbReference type="Pfam" id="PF01023">
    <property type="entry name" value="S_100"/>
    <property type="match status" value="1"/>
</dbReference>
<gene>
    <name evidence="16" type="primary">LOC110288978</name>
</gene>
<evidence type="ECO:0000313" key="16">
    <source>
        <dbReference type="RefSeq" id="XP_021010856.1"/>
    </source>
</evidence>
<feature type="region of interest" description="Disordered" evidence="13">
    <location>
        <begin position="85"/>
        <end position="117"/>
    </location>
</feature>
<feature type="region of interest" description="Disordered" evidence="13">
    <location>
        <begin position="1"/>
        <end position="26"/>
    </location>
</feature>
<evidence type="ECO:0000256" key="8">
    <source>
        <dbReference type="ARBA" id="ARBA00022723"/>
    </source>
</evidence>
<feature type="compositionally biased region" description="Basic and acidic residues" evidence="13">
    <location>
        <begin position="16"/>
        <end position="26"/>
    </location>
</feature>
<feature type="compositionally biased region" description="Basic and acidic residues" evidence="13">
    <location>
        <begin position="106"/>
        <end position="117"/>
    </location>
</feature>
<dbReference type="GO" id="GO:0070062">
    <property type="term" value="C:extracellular exosome"/>
    <property type="evidence" value="ECO:0007669"/>
    <property type="project" value="TreeGrafter"/>
</dbReference>
<evidence type="ECO:0000256" key="4">
    <source>
        <dbReference type="ARBA" id="ARBA00022475"/>
    </source>
</evidence>
<keyword evidence="9" id="KW-0677">Repeat</keyword>
<dbReference type="KEGG" id="mcal:110288978"/>
<keyword evidence="4" id="KW-1003">Cell membrane</keyword>
<dbReference type="GO" id="GO:0035425">
    <property type="term" value="P:autocrine signaling"/>
    <property type="evidence" value="ECO:0007669"/>
    <property type="project" value="TreeGrafter"/>
</dbReference>
<evidence type="ECO:0000256" key="2">
    <source>
        <dbReference type="ARBA" id="ARBA00004496"/>
    </source>
</evidence>
<feature type="domain" description="EF-hand" evidence="14">
    <location>
        <begin position="47"/>
        <end position="82"/>
    </location>
</feature>
<dbReference type="GO" id="GO:0070488">
    <property type="term" value="P:neutrophil aggregation"/>
    <property type="evidence" value="ECO:0007669"/>
    <property type="project" value="TreeGrafter"/>
</dbReference>
<dbReference type="PANTHER" id="PTHR11639">
    <property type="entry name" value="S100 CALCIUM-BINDING PROTEIN"/>
    <property type="match status" value="1"/>
</dbReference>
<proteinExistence type="predicted"/>
<keyword evidence="6" id="KW-0964">Secreted</keyword>
<dbReference type="PROSITE" id="PS00018">
    <property type="entry name" value="EF_HAND_1"/>
    <property type="match status" value="1"/>
</dbReference>
<evidence type="ECO:0000256" key="1">
    <source>
        <dbReference type="ARBA" id="ARBA00004236"/>
    </source>
</evidence>
<organism evidence="15 16">
    <name type="scientific">Mus caroli</name>
    <name type="common">Ryukyu mouse</name>
    <name type="synonym">Ricefield mouse</name>
    <dbReference type="NCBI Taxonomy" id="10089"/>
    <lineage>
        <taxon>Eukaryota</taxon>
        <taxon>Metazoa</taxon>
        <taxon>Chordata</taxon>
        <taxon>Craniata</taxon>
        <taxon>Vertebrata</taxon>
        <taxon>Euteleostomi</taxon>
        <taxon>Mammalia</taxon>
        <taxon>Eutheria</taxon>
        <taxon>Euarchontoglires</taxon>
        <taxon>Glires</taxon>
        <taxon>Rodentia</taxon>
        <taxon>Myomorpha</taxon>
        <taxon>Muroidea</taxon>
        <taxon>Muridae</taxon>
        <taxon>Murinae</taxon>
        <taxon>Mus</taxon>
        <taxon>Mus</taxon>
    </lineage>
</organism>
<evidence type="ECO:0000313" key="15">
    <source>
        <dbReference type="Proteomes" id="UP000515126"/>
    </source>
</evidence>
<dbReference type="SMART" id="SM01394">
    <property type="entry name" value="S_100"/>
    <property type="match status" value="1"/>
</dbReference>
<dbReference type="RefSeq" id="XP_021010856.1">
    <property type="nucleotide sequence ID" value="XM_021155197.1"/>
</dbReference>
<name>A0A6P5PD85_MUSCR</name>
<dbReference type="AlphaFoldDB" id="A0A6P5PD85"/>
<keyword evidence="12" id="KW-0472">Membrane</keyword>
<dbReference type="GO" id="GO:0061844">
    <property type="term" value="P:antimicrobial humoral immune response mediated by antimicrobial peptide"/>
    <property type="evidence" value="ECO:0007669"/>
    <property type="project" value="TreeGrafter"/>
</dbReference>
<evidence type="ECO:0000256" key="13">
    <source>
        <dbReference type="SAM" id="MobiDB-lite"/>
    </source>
</evidence>
<dbReference type="GO" id="GO:0030593">
    <property type="term" value="P:neutrophil chemotaxis"/>
    <property type="evidence" value="ECO:0007669"/>
    <property type="project" value="TreeGrafter"/>
</dbReference>
<dbReference type="PANTHER" id="PTHR11639:SF79">
    <property type="entry name" value="PROTEIN S100-A9"/>
    <property type="match status" value="1"/>
</dbReference>